<dbReference type="AlphaFoldDB" id="A0A5C0B475"/>
<dbReference type="SUPFAM" id="SSF56281">
    <property type="entry name" value="Metallo-hydrolase/oxidoreductase"/>
    <property type="match status" value="1"/>
</dbReference>
<evidence type="ECO:0000313" key="4">
    <source>
        <dbReference type="Proteomes" id="UP000325161"/>
    </source>
</evidence>
<dbReference type="InterPro" id="IPR036866">
    <property type="entry name" value="RibonucZ/Hydroxyglut_hydro"/>
</dbReference>
<dbReference type="CDD" id="cd06262">
    <property type="entry name" value="metallo-hydrolase-like_MBL-fold"/>
    <property type="match status" value="1"/>
</dbReference>
<dbReference type="InterPro" id="IPR050855">
    <property type="entry name" value="NDM-1-like"/>
</dbReference>
<dbReference type="PANTHER" id="PTHR42951">
    <property type="entry name" value="METALLO-BETA-LACTAMASE DOMAIN-CONTAINING"/>
    <property type="match status" value="1"/>
</dbReference>
<dbReference type="EMBL" id="CP043046">
    <property type="protein sequence ID" value="QEI09055.1"/>
    <property type="molecule type" value="Genomic_DNA"/>
</dbReference>
<keyword evidence="4" id="KW-1185">Reference proteome</keyword>
<gene>
    <name evidence="3" type="ORF">FXN63_01265</name>
</gene>
<name>A0A5C0B475_9BURK</name>
<comment type="similarity">
    <text evidence="1">Belongs to the metallo-beta-lactamase superfamily. Class-B beta-lactamase family.</text>
</comment>
<reference evidence="3 4" key="1">
    <citation type="submission" date="2019-08" db="EMBL/GenBank/DDBJ databases">
        <title>Amphibian skin-associated Pigmentiphaga: genome sequence and occurrence across geography and hosts.</title>
        <authorList>
            <person name="Bletz M.C."/>
            <person name="Bunk B."/>
            <person name="Sproeer C."/>
            <person name="Biwer P."/>
            <person name="Reiter S."/>
            <person name="Rabemananjara F.C.E."/>
            <person name="Schulz S."/>
            <person name="Overmann J."/>
            <person name="Vences M."/>
        </authorList>
    </citation>
    <scope>NUCLEOTIDE SEQUENCE [LARGE SCALE GENOMIC DNA]</scope>
    <source>
        <strain evidence="3 4">Mada1488</strain>
    </source>
</reference>
<keyword evidence="3" id="KW-0378">Hydrolase</keyword>
<evidence type="ECO:0000259" key="2">
    <source>
        <dbReference type="SMART" id="SM00849"/>
    </source>
</evidence>
<dbReference type="Proteomes" id="UP000325161">
    <property type="component" value="Chromosome"/>
</dbReference>
<dbReference type="GO" id="GO:0016787">
    <property type="term" value="F:hydrolase activity"/>
    <property type="evidence" value="ECO:0007669"/>
    <property type="project" value="UniProtKB-KW"/>
</dbReference>
<dbReference type="KEGG" id="pacr:FXN63_01265"/>
<dbReference type="PANTHER" id="PTHR42951:SF4">
    <property type="entry name" value="ACYL-COENZYME A THIOESTERASE MBLAC2"/>
    <property type="match status" value="1"/>
</dbReference>
<dbReference type="InterPro" id="IPR001279">
    <property type="entry name" value="Metallo-B-lactamas"/>
</dbReference>
<evidence type="ECO:0000256" key="1">
    <source>
        <dbReference type="ARBA" id="ARBA00005250"/>
    </source>
</evidence>
<dbReference type="GO" id="GO:0017001">
    <property type="term" value="P:antibiotic catabolic process"/>
    <property type="evidence" value="ECO:0007669"/>
    <property type="project" value="UniProtKB-ARBA"/>
</dbReference>
<dbReference type="SMART" id="SM00849">
    <property type="entry name" value="Lactamase_B"/>
    <property type="match status" value="1"/>
</dbReference>
<dbReference type="Pfam" id="PF00753">
    <property type="entry name" value="Lactamase_B"/>
    <property type="match status" value="1"/>
</dbReference>
<dbReference type="OrthoDB" id="2971563at2"/>
<protein>
    <submittedName>
        <fullName evidence="3">MBL fold metallo-hydrolase</fullName>
    </submittedName>
</protein>
<organism evidence="3 4">
    <name type="scientific">Pigmentiphaga aceris</name>
    <dbReference type="NCBI Taxonomy" id="1940612"/>
    <lineage>
        <taxon>Bacteria</taxon>
        <taxon>Pseudomonadati</taxon>
        <taxon>Pseudomonadota</taxon>
        <taxon>Betaproteobacteria</taxon>
        <taxon>Burkholderiales</taxon>
        <taxon>Alcaligenaceae</taxon>
        <taxon>Pigmentiphaga</taxon>
    </lineage>
</organism>
<proteinExistence type="inferred from homology"/>
<evidence type="ECO:0000313" key="3">
    <source>
        <dbReference type="EMBL" id="QEI09055.1"/>
    </source>
</evidence>
<accession>A0A5C0B475</accession>
<dbReference type="Gene3D" id="3.60.15.10">
    <property type="entry name" value="Ribonuclease Z/Hydroxyacylglutathione hydrolase-like"/>
    <property type="match status" value="1"/>
</dbReference>
<sequence>MPALRVLERGWLSANSIVFLDGNRLADDHLADSQPTLPGAVVVDTGYVSDAAQTVSLLRDTLNGRLLSAILNTHLHSDHCGGNAAVQAAWHCPILIPPGEADAVAAWDAGALSYDATGQECPRFAYDALLTPGDTLRLGGTNWDVHAAPGHDPHSIMLFAPEHRLLISADALWENGLGIIFPELLGRPGFGAAKEALDRIESLAPDCVIPGHGPAFVDVPQAIARARARLAGFEANPDRHAMYALKVLVQFLLLDQRTLSLAQIETLLGSADYLVQLNQRYLRQTVPMLARQACEALAKSGVAVFDGTGLRLP</sequence>
<feature type="domain" description="Metallo-beta-lactamase" evidence="2">
    <location>
        <begin position="52"/>
        <end position="212"/>
    </location>
</feature>